<dbReference type="Proteomes" id="UP000246085">
    <property type="component" value="Chromosome BRAD3257"/>
</dbReference>
<feature type="domain" description="Exonuclease" evidence="3">
    <location>
        <begin position="48"/>
        <end position="214"/>
    </location>
</feature>
<dbReference type="GO" id="GO:0005829">
    <property type="term" value="C:cytosol"/>
    <property type="evidence" value="ECO:0007669"/>
    <property type="project" value="TreeGrafter"/>
</dbReference>
<dbReference type="PANTHER" id="PTHR30231">
    <property type="entry name" value="DNA POLYMERASE III SUBUNIT EPSILON"/>
    <property type="match status" value="1"/>
</dbReference>
<dbReference type="NCBIfam" id="NF006615">
    <property type="entry name" value="PRK09182.1"/>
    <property type="match status" value="1"/>
</dbReference>
<evidence type="ECO:0000313" key="5">
    <source>
        <dbReference type="Proteomes" id="UP000246085"/>
    </source>
</evidence>
<accession>A0A2U3PUS0</accession>
<dbReference type="SUPFAM" id="SSF53098">
    <property type="entry name" value="Ribonuclease H-like"/>
    <property type="match status" value="1"/>
</dbReference>
<evidence type="ECO:0000259" key="3">
    <source>
        <dbReference type="SMART" id="SM00479"/>
    </source>
</evidence>
<dbReference type="CDD" id="cd06127">
    <property type="entry name" value="DEDDh"/>
    <property type="match status" value="1"/>
</dbReference>
<dbReference type="RefSeq" id="WP_122401392.1">
    <property type="nucleotide sequence ID" value="NZ_LS398110.1"/>
</dbReference>
<dbReference type="KEGG" id="bvz:BRAD3257_1741"/>
<dbReference type="InterPro" id="IPR036397">
    <property type="entry name" value="RNaseH_sf"/>
</dbReference>
<sequence length="305" mass="33651">MSDEITDPKGRLTEMAALLEATGDYRVLRRLSPSPLSPEPSADPSVRRGIFLDVETTGVDAQSDEIIELAMLSFSYTLDGQILGVCGSFECFRDPGRPIPAPVRSLTGIDDNMVAGKAIDPDRVADFIGPAALIVAHNSNFDRKFCERLFPIFATKAWACSLHEIDWRAEGFANGTKLGNLVGCLGYFFDGHRAINDCQAGIALLSSVLPVGGRTAMAALLESARRPRWRIRASGAPYAHRERLKARGYRWHDGSDGHPRAWFVDVGEDAAEEELAYLRRDIYGRPDAVIPVRRITALERYSVRC</sequence>
<dbReference type="GO" id="GO:0045004">
    <property type="term" value="P:DNA replication proofreading"/>
    <property type="evidence" value="ECO:0007669"/>
    <property type="project" value="TreeGrafter"/>
</dbReference>
<dbReference type="PANTHER" id="PTHR30231:SF37">
    <property type="entry name" value="EXODEOXYRIBONUCLEASE 10"/>
    <property type="match status" value="1"/>
</dbReference>
<comment type="subunit">
    <text evidence="2">DNA polymerase III contains a core (composed of alpha, epsilon and theta chains) that associates with a tau subunit. This core dimerizes to form the POLIII' complex. PolIII' associates with the gamma complex (composed of gamma, delta, delta', psi and chi chains) and with the beta chain to form the complete DNA polymerase III complex.</text>
</comment>
<dbReference type="EMBL" id="LS398110">
    <property type="protein sequence ID" value="SPP92858.1"/>
    <property type="molecule type" value="Genomic_DNA"/>
</dbReference>
<protein>
    <submittedName>
        <fullName evidence="4">Putative DNA polymerase III, epsilon subunit</fullName>
    </submittedName>
</protein>
<organism evidence="4 5">
    <name type="scientific">Bradyrhizobium vignae</name>
    <dbReference type="NCBI Taxonomy" id="1549949"/>
    <lineage>
        <taxon>Bacteria</taxon>
        <taxon>Pseudomonadati</taxon>
        <taxon>Pseudomonadota</taxon>
        <taxon>Alphaproteobacteria</taxon>
        <taxon>Hyphomicrobiales</taxon>
        <taxon>Nitrobacteraceae</taxon>
        <taxon>Bradyrhizobium</taxon>
    </lineage>
</organism>
<dbReference type="Pfam" id="PF00929">
    <property type="entry name" value="RNase_T"/>
    <property type="match status" value="1"/>
</dbReference>
<dbReference type="InterPro" id="IPR013520">
    <property type="entry name" value="Ribonucl_H"/>
</dbReference>
<reference evidence="4 5" key="1">
    <citation type="submission" date="2018-03" db="EMBL/GenBank/DDBJ databases">
        <authorList>
            <person name="Gully D."/>
        </authorList>
    </citation>
    <scope>NUCLEOTIDE SEQUENCE [LARGE SCALE GENOMIC DNA]</scope>
    <source>
        <strain evidence="4">ORS3257</strain>
    </source>
</reference>
<comment type="function">
    <text evidence="1">DNA polymerase III is a complex, multichain enzyme responsible for most of the replicative synthesis in bacteria. The epsilon subunit contain the editing function and is a proofreading 3'-5' exonuclease.</text>
</comment>
<dbReference type="InterPro" id="IPR012337">
    <property type="entry name" value="RNaseH-like_sf"/>
</dbReference>
<dbReference type="GO" id="GO:0003676">
    <property type="term" value="F:nucleic acid binding"/>
    <property type="evidence" value="ECO:0007669"/>
    <property type="project" value="InterPro"/>
</dbReference>
<dbReference type="GO" id="GO:0008408">
    <property type="term" value="F:3'-5' exonuclease activity"/>
    <property type="evidence" value="ECO:0007669"/>
    <property type="project" value="TreeGrafter"/>
</dbReference>
<dbReference type="FunFam" id="3.30.420.10:FF:000045">
    <property type="entry name" value="3'-5' exonuclease DinG"/>
    <property type="match status" value="1"/>
</dbReference>
<dbReference type="SMART" id="SM00479">
    <property type="entry name" value="EXOIII"/>
    <property type="match status" value="1"/>
</dbReference>
<proteinExistence type="predicted"/>
<evidence type="ECO:0000256" key="2">
    <source>
        <dbReference type="ARBA" id="ARBA00026073"/>
    </source>
</evidence>
<evidence type="ECO:0000256" key="1">
    <source>
        <dbReference type="ARBA" id="ARBA00025483"/>
    </source>
</evidence>
<gene>
    <name evidence="4" type="ORF">BRAD3257_1741</name>
</gene>
<evidence type="ECO:0000313" key="4">
    <source>
        <dbReference type="EMBL" id="SPP92858.1"/>
    </source>
</evidence>
<name>A0A2U3PUS0_9BRAD</name>
<dbReference type="Gene3D" id="3.30.420.10">
    <property type="entry name" value="Ribonuclease H-like superfamily/Ribonuclease H"/>
    <property type="match status" value="1"/>
</dbReference>
<dbReference type="AlphaFoldDB" id="A0A2U3PUS0"/>